<feature type="region of interest" description="Disordered" evidence="10">
    <location>
        <begin position="425"/>
        <end position="444"/>
    </location>
</feature>
<protein>
    <recommendedName>
        <fullName evidence="8">Mechanosensing system component YbdG</fullName>
    </recommendedName>
    <alternativeName>
        <fullName evidence="9">Mechanosensitive channel homolog YbdG</fullName>
    </alternativeName>
</protein>
<evidence type="ECO:0000256" key="6">
    <source>
        <dbReference type="ARBA" id="ARBA00023016"/>
    </source>
</evidence>
<dbReference type="AlphaFoldDB" id="A0A4R3VBV5"/>
<proteinExistence type="predicted"/>
<dbReference type="FunFam" id="2.30.30.60:FF:000002">
    <property type="entry name" value="Mechanosensitive ion channel family protein"/>
    <property type="match status" value="1"/>
</dbReference>
<dbReference type="EMBL" id="SMBX01000002">
    <property type="protein sequence ID" value="TCV01581.1"/>
    <property type="molecule type" value="Genomic_DNA"/>
</dbReference>
<feature type="transmembrane region" description="Helical" evidence="11">
    <location>
        <begin position="28"/>
        <end position="54"/>
    </location>
</feature>
<evidence type="ECO:0000313" key="14">
    <source>
        <dbReference type="Proteomes" id="UP000294692"/>
    </source>
</evidence>
<evidence type="ECO:0000256" key="8">
    <source>
        <dbReference type="ARBA" id="ARBA00093630"/>
    </source>
</evidence>
<feature type="transmembrane region" description="Helical" evidence="11">
    <location>
        <begin position="75"/>
        <end position="94"/>
    </location>
</feature>
<dbReference type="InterPro" id="IPR010920">
    <property type="entry name" value="LSM_dom_sf"/>
</dbReference>
<evidence type="ECO:0000259" key="12">
    <source>
        <dbReference type="Pfam" id="PF00924"/>
    </source>
</evidence>
<dbReference type="SUPFAM" id="SSF50182">
    <property type="entry name" value="Sm-like ribonucleoproteins"/>
    <property type="match status" value="1"/>
</dbReference>
<feature type="transmembrane region" description="Helical" evidence="11">
    <location>
        <begin position="173"/>
        <end position="189"/>
    </location>
</feature>
<evidence type="ECO:0000313" key="13">
    <source>
        <dbReference type="EMBL" id="TCV01581.1"/>
    </source>
</evidence>
<evidence type="ECO:0000256" key="10">
    <source>
        <dbReference type="SAM" id="MobiDB-lite"/>
    </source>
</evidence>
<feature type="domain" description="Mechanosensitive ion channel MscS" evidence="12">
    <location>
        <begin position="191"/>
        <end position="260"/>
    </location>
</feature>
<evidence type="ECO:0000256" key="11">
    <source>
        <dbReference type="SAM" id="Phobius"/>
    </source>
</evidence>
<keyword evidence="5 11" id="KW-1133">Transmembrane helix</keyword>
<dbReference type="InterPro" id="IPR030192">
    <property type="entry name" value="YbdG"/>
</dbReference>
<evidence type="ECO:0000256" key="4">
    <source>
        <dbReference type="ARBA" id="ARBA00022692"/>
    </source>
</evidence>
<evidence type="ECO:0000256" key="9">
    <source>
        <dbReference type="ARBA" id="ARBA00093659"/>
    </source>
</evidence>
<reference evidence="13 14" key="1">
    <citation type="submission" date="2019-03" db="EMBL/GenBank/DDBJ databases">
        <title>Genomic Encyclopedia of Type Strains, Phase IV (KMG-IV): sequencing the most valuable type-strain genomes for metagenomic binning, comparative biology and taxonomic classification.</title>
        <authorList>
            <person name="Goeker M."/>
        </authorList>
    </citation>
    <scope>NUCLEOTIDE SEQUENCE [LARGE SCALE GENOMIC DNA]</scope>
    <source>
        <strain evidence="13 14">DSM 100048</strain>
    </source>
</reference>
<gene>
    <name evidence="13" type="ORF">EV686_102294</name>
</gene>
<comment type="subcellular location">
    <subcellularLocation>
        <location evidence="1">Cell inner membrane</location>
        <topology evidence="1">Multi-pass membrane protein</topology>
    </subcellularLocation>
</comment>
<evidence type="ECO:0000256" key="7">
    <source>
        <dbReference type="ARBA" id="ARBA00023136"/>
    </source>
</evidence>
<name>A0A4R3VBV5_9BURK</name>
<dbReference type="GO" id="GO:0071470">
    <property type="term" value="P:cellular response to osmotic stress"/>
    <property type="evidence" value="ECO:0007669"/>
    <property type="project" value="InterPro"/>
</dbReference>
<feature type="transmembrane region" description="Helical" evidence="11">
    <location>
        <begin position="149"/>
        <end position="167"/>
    </location>
</feature>
<dbReference type="Proteomes" id="UP000294692">
    <property type="component" value="Unassembled WGS sequence"/>
</dbReference>
<dbReference type="GO" id="GO:0008381">
    <property type="term" value="F:mechanosensitive monoatomic ion channel activity"/>
    <property type="evidence" value="ECO:0007669"/>
    <property type="project" value="InterPro"/>
</dbReference>
<keyword evidence="3" id="KW-0997">Cell inner membrane</keyword>
<evidence type="ECO:0000256" key="5">
    <source>
        <dbReference type="ARBA" id="ARBA00022989"/>
    </source>
</evidence>
<organism evidence="13 14">
    <name type="scientific">Paracandidimonas soli</name>
    <dbReference type="NCBI Taxonomy" id="1917182"/>
    <lineage>
        <taxon>Bacteria</taxon>
        <taxon>Pseudomonadati</taxon>
        <taxon>Pseudomonadota</taxon>
        <taxon>Betaproteobacteria</taxon>
        <taxon>Burkholderiales</taxon>
        <taxon>Alcaligenaceae</taxon>
        <taxon>Paracandidimonas</taxon>
    </lineage>
</organism>
<sequence length="444" mass="49777">MLNITAWMTELGETPLGHWVLNTAMGQIVAGVVLLVLISLVTGFVVSKLLALLARRMLTAVGKGHWAEALKRRRVARRLSYAVPLMLVMSQIYLLPMDASLGSLLARLFLIAGMVFLFVAINAILSAWQDIYAQSARAQTYSIKGYLELAKIVVWCVGLVLILSIIINRSPLLMLSGIGALSAVLLLVFKDTLLSMVASTQMTANDMLRIGDWIEMPQAGADGFVIDMALHTVKVQNWDKTVTTIPTYKLFSESYKNWRHMFESGGRRIKRTLRIDASSIRFLDDEEISSLSRYSLLHEYLLEKQREVEQTNRALGEAARVDANRRRLTNIGTFRAYALAYLRQNRELHQDMLMIVRMMEPDAQGVPVEVYCFANKTAWVEYERIQGDIFDHLLAVLPELRLRLYQAPSGSDIARGLGGGSRREAMERAYAVQPSPQEAGPASQ</sequence>
<dbReference type="InterPro" id="IPR023408">
    <property type="entry name" value="MscS_beta-dom_sf"/>
</dbReference>
<keyword evidence="14" id="KW-1185">Reference proteome</keyword>
<dbReference type="Pfam" id="PF00924">
    <property type="entry name" value="MS_channel_2nd"/>
    <property type="match status" value="1"/>
</dbReference>
<feature type="transmembrane region" description="Helical" evidence="11">
    <location>
        <begin position="106"/>
        <end position="128"/>
    </location>
</feature>
<evidence type="ECO:0000256" key="3">
    <source>
        <dbReference type="ARBA" id="ARBA00022519"/>
    </source>
</evidence>
<dbReference type="InterPro" id="IPR006685">
    <property type="entry name" value="MscS_channel_2nd"/>
</dbReference>
<dbReference type="PANTHER" id="PTHR30414">
    <property type="entry name" value="MINICONDUCTANCE MECHANOSENSITIVE CHANNEL YBDG"/>
    <property type="match status" value="1"/>
</dbReference>
<dbReference type="GO" id="GO:0005886">
    <property type="term" value="C:plasma membrane"/>
    <property type="evidence" value="ECO:0007669"/>
    <property type="project" value="UniProtKB-SubCell"/>
</dbReference>
<keyword evidence="4 11" id="KW-0812">Transmembrane</keyword>
<comment type="caution">
    <text evidence="13">The sequence shown here is derived from an EMBL/GenBank/DDBJ whole genome shotgun (WGS) entry which is preliminary data.</text>
</comment>
<keyword evidence="6" id="KW-0346">Stress response</keyword>
<keyword evidence="2" id="KW-1003">Cell membrane</keyword>
<evidence type="ECO:0000256" key="2">
    <source>
        <dbReference type="ARBA" id="ARBA00022475"/>
    </source>
</evidence>
<accession>A0A4R3VBV5</accession>
<evidence type="ECO:0000256" key="1">
    <source>
        <dbReference type="ARBA" id="ARBA00004429"/>
    </source>
</evidence>
<dbReference type="PANTHER" id="PTHR30414:SF0">
    <property type="entry name" value="MINICONDUCTANCE MECHANOSENSITIVE CHANNEL YBDG"/>
    <property type="match status" value="1"/>
</dbReference>
<dbReference type="Gene3D" id="2.30.30.60">
    <property type="match status" value="1"/>
</dbReference>
<keyword evidence="7 11" id="KW-0472">Membrane</keyword>